<protein>
    <submittedName>
        <fullName evidence="1">Uncharacterized protein</fullName>
    </submittedName>
</protein>
<keyword evidence="2" id="KW-1185">Reference proteome</keyword>
<organism evidence="1 2">
    <name type="scientific">Gemmata obscuriglobus</name>
    <dbReference type="NCBI Taxonomy" id="114"/>
    <lineage>
        <taxon>Bacteria</taxon>
        <taxon>Pseudomonadati</taxon>
        <taxon>Planctomycetota</taxon>
        <taxon>Planctomycetia</taxon>
        <taxon>Gemmatales</taxon>
        <taxon>Gemmataceae</taxon>
        <taxon>Gemmata</taxon>
    </lineage>
</organism>
<gene>
    <name evidence="1" type="ORF">C1280_01210</name>
</gene>
<accession>A0A2Z3GVV8</accession>
<reference evidence="1 2" key="1">
    <citation type="submission" date="2018-01" db="EMBL/GenBank/DDBJ databases">
        <title>G. obscuriglobus.</title>
        <authorList>
            <person name="Franke J."/>
            <person name="Blomberg W."/>
            <person name="Selmecki A."/>
        </authorList>
    </citation>
    <scope>NUCLEOTIDE SEQUENCE [LARGE SCALE GENOMIC DNA]</scope>
    <source>
        <strain evidence="1 2">DSM 5831</strain>
    </source>
</reference>
<dbReference type="AlphaFoldDB" id="A0A2Z3GVV8"/>
<evidence type="ECO:0000313" key="1">
    <source>
        <dbReference type="EMBL" id="AWM35777.1"/>
    </source>
</evidence>
<dbReference type="Proteomes" id="UP000245802">
    <property type="component" value="Chromosome"/>
</dbReference>
<sequence length="130" mass="14302">MRPILTRDRESDELAPEPMLIIWVETRCLPGGRASVSRWQGTFNDAVELTAANNDKIASAVVPDGYRLGGQLRGQPSLKPGGPGVTDTLAFKVPPSAAGNLWLKLRANHVGESGWFFHLIPSDVWDQKRR</sequence>
<name>A0A2Z3GVV8_9BACT</name>
<proteinExistence type="predicted"/>
<evidence type="ECO:0000313" key="2">
    <source>
        <dbReference type="Proteomes" id="UP000245802"/>
    </source>
</evidence>
<dbReference type="KEGG" id="gog:C1280_01210"/>
<dbReference type="EMBL" id="CP025958">
    <property type="protein sequence ID" value="AWM35777.1"/>
    <property type="molecule type" value="Genomic_DNA"/>
</dbReference>